<feature type="transmembrane region" description="Helical" evidence="1">
    <location>
        <begin position="122"/>
        <end position="145"/>
    </location>
</feature>
<feature type="transmembrane region" description="Helical" evidence="1">
    <location>
        <begin position="54"/>
        <end position="72"/>
    </location>
</feature>
<feature type="transmembrane region" description="Helical" evidence="1">
    <location>
        <begin position="342"/>
        <end position="367"/>
    </location>
</feature>
<organism evidence="2 3">
    <name type="scientific">Corynebacterium alimapuense</name>
    <dbReference type="NCBI Taxonomy" id="1576874"/>
    <lineage>
        <taxon>Bacteria</taxon>
        <taxon>Bacillati</taxon>
        <taxon>Actinomycetota</taxon>
        <taxon>Actinomycetes</taxon>
        <taxon>Mycobacteriales</taxon>
        <taxon>Corynebacteriaceae</taxon>
        <taxon>Corynebacterium</taxon>
    </lineage>
</organism>
<evidence type="ECO:0000313" key="3">
    <source>
        <dbReference type="Proteomes" id="UP000266975"/>
    </source>
</evidence>
<reference evidence="2 3" key="1">
    <citation type="submission" date="2018-02" db="EMBL/GenBank/DDBJ databases">
        <title>Corynebacterium alimpuense sp. nov., a marine obligate actinomycete isolated from sediments of Valparaiso bay, Chile.</title>
        <authorList>
            <person name="Claverias F."/>
            <person name="Gonzales-Siles L."/>
            <person name="Salva-Serra F."/>
            <person name="Inganaes E."/>
            <person name="Molin K."/>
            <person name="Cumsille A."/>
            <person name="Undabarrena A."/>
            <person name="Couve E."/>
            <person name="Moore E.R.B."/>
            <person name="Gomila M."/>
            <person name="Camara B."/>
        </authorList>
    </citation>
    <scope>NUCLEOTIDE SEQUENCE [LARGE SCALE GENOMIC DNA]</scope>
    <source>
        <strain evidence="2 3">CCUG 69366</strain>
    </source>
</reference>
<feature type="transmembrane region" description="Helical" evidence="1">
    <location>
        <begin position="157"/>
        <end position="177"/>
    </location>
</feature>
<keyword evidence="1" id="KW-0812">Transmembrane</keyword>
<dbReference type="AlphaFoldDB" id="A0A3M8K7Z0"/>
<evidence type="ECO:0000313" key="2">
    <source>
        <dbReference type="EMBL" id="RNE49270.1"/>
    </source>
</evidence>
<keyword evidence="1" id="KW-1133">Transmembrane helix</keyword>
<dbReference type="Proteomes" id="UP000266975">
    <property type="component" value="Unassembled WGS sequence"/>
</dbReference>
<feature type="transmembrane region" description="Helical" evidence="1">
    <location>
        <begin position="84"/>
        <end position="116"/>
    </location>
</feature>
<gene>
    <name evidence="2" type="ORF">C5L39_02525</name>
</gene>
<keyword evidence="1" id="KW-0472">Membrane</keyword>
<evidence type="ECO:0000256" key="1">
    <source>
        <dbReference type="SAM" id="Phobius"/>
    </source>
</evidence>
<feature type="transmembrane region" description="Helical" evidence="1">
    <location>
        <begin position="311"/>
        <end position="330"/>
    </location>
</feature>
<keyword evidence="3" id="KW-1185">Reference proteome</keyword>
<comment type="caution">
    <text evidence="2">The sequence shown here is derived from an EMBL/GenBank/DDBJ whole genome shotgun (WGS) entry which is preliminary data.</text>
</comment>
<dbReference type="EMBL" id="PTJO01000003">
    <property type="protein sequence ID" value="RNE49270.1"/>
    <property type="molecule type" value="Genomic_DNA"/>
</dbReference>
<accession>A0A3M8K7Z0</accession>
<protein>
    <submittedName>
        <fullName evidence="2">DUF2029 domain-containing protein</fullName>
    </submittedName>
</protein>
<feature type="transmembrane region" description="Helical" evidence="1">
    <location>
        <begin position="265"/>
        <end position="282"/>
    </location>
</feature>
<proteinExistence type="predicted"/>
<feature type="transmembrane region" description="Helical" evidence="1">
    <location>
        <begin position="288"/>
        <end position="304"/>
    </location>
</feature>
<feature type="transmembrane region" description="Helical" evidence="1">
    <location>
        <begin position="232"/>
        <end position="253"/>
    </location>
</feature>
<sequence>MVVLFPNPLGDVNYYFRGVFGDDLTVMTEYPDAGVWPVRALGALTGDEETTFRIGFIVLCLLIDAAFLALLLRHRSRRRLQAGWFWVLFGTAVGPVFVLRLDLFPGLLVAAFGALLLKHPNIAAIALAMATAIKLWPGVLAAGLVGGWRRLGTWTRLVSFFGSLVALASLTVFDSGLERLLSPLTYQTDRGLQIESVAATPFLLMAHRSPEDYQVFYATSKSFEIAGPGTDIAVQVLDILMLAVLVAAMAWALTMALIDRWRAQTTIAFSVVMILLLIVTNKVFSPQYLVWIGPLLAVCLLISTSKLVRSMAVLVLISGLLGFLVYPVTYGSLLDDLSTATLALILLTIRNLLMVLTTVLAAAWFAIKTKAVTKPHAQYQ</sequence>
<name>A0A3M8K7Z0_9CORY</name>